<comment type="caution">
    <text evidence="2">The sequence shown here is derived from an EMBL/GenBank/DDBJ whole genome shotgun (WGS) entry which is preliminary data.</text>
</comment>
<dbReference type="Proteomes" id="UP000002971">
    <property type="component" value="Unassembled WGS sequence"/>
</dbReference>
<dbReference type="PANTHER" id="PTHR33989">
    <property type="match status" value="1"/>
</dbReference>
<protein>
    <submittedName>
        <fullName evidence="2">PTS system, lactose/cellobiose family IIC component</fullName>
    </submittedName>
</protein>
<organism evidence="2 3">
    <name type="scientific">Ligilactobacillus ruminis SPM0211</name>
    <dbReference type="NCBI Taxonomy" id="1040964"/>
    <lineage>
        <taxon>Bacteria</taxon>
        <taxon>Bacillati</taxon>
        <taxon>Bacillota</taxon>
        <taxon>Bacilli</taxon>
        <taxon>Lactobacillales</taxon>
        <taxon>Lactobacillaceae</taxon>
        <taxon>Ligilactobacillus</taxon>
    </lineage>
</organism>
<keyword evidence="1" id="KW-1133">Transmembrane helix</keyword>
<keyword evidence="1" id="KW-0472">Membrane</keyword>
<keyword evidence="1" id="KW-0812">Transmembrane</keyword>
<proteinExistence type="predicted"/>
<dbReference type="PANTHER" id="PTHR33989:SF4">
    <property type="entry name" value="PTS SYSTEM N,N'-DIACETYLCHITOBIOSE-SPECIFIC EIIC COMPONENT"/>
    <property type="match status" value="1"/>
</dbReference>
<gene>
    <name evidence="2" type="ORF">LRU_02052</name>
</gene>
<dbReference type="InterPro" id="IPR051088">
    <property type="entry name" value="PTS_Sugar-EIIC/EIIB"/>
</dbReference>
<evidence type="ECO:0000256" key="1">
    <source>
        <dbReference type="SAM" id="Phobius"/>
    </source>
</evidence>
<evidence type="ECO:0000313" key="3">
    <source>
        <dbReference type="Proteomes" id="UP000002971"/>
    </source>
</evidence>
<reference evidence="2 3" key="1">
    <citation type="journal article" date="2011" name="J. Bacteriol.">
        <title>Genome Sequence of Lactobacillus ruminis SPM0211, Isolated from a Fecal Sample from a Healthy Korean.</title>
        <authorList>
            <person name="Lee S."/>
            <person name="Cho Y.J."/>
            <person name="Lee A.H."/>
            <person name="Chun J."/>
            <person name="Ha N.J."/>
            <person name="Ko G."/>
        </authorList>
    </citation>
    <scope>NUCLEOTIDE SEQUENCE [LARGE SCALE GENOMIC DNA]</scope>
    <source>
        <strain evidence="2 3">SPM0211</strain>
    </source>
</reference>
<dbReference type="AlphaFoldDB" id="F7R2V3"/>
<sequence length="121" mass="13663">MEKHFIPVAAKVGNQRHLIAIRDSFMVTMPLMILGALAVMINNLPIPGFQKLMNSIFGGSAWQGFGAAVWNGTFGVLSVFIAFLVAYNHCRRNFGRRKYRCLRSYLCAFRNHGNHSRTEES</sequence>
<accession>F7R2V3</accession>
<feature type="transmembrane region" description="Helical" evidence="1">
    <location>
        <begin position="20"/>
        <end position="41"/>
    </location>
</feature>
<evidence type="ECO:0000313" key="2">
    <source>
        <dbReference type="EMBL" id="EGM50370.1"/>
    </source>
</evidence>
<dbReference type="EMBL" id="AFOJ01000007">
    <property type="protein sequence ID" value="EGM50370.1"/>
    <property type="molecule type" value="Genomic_DNA"/>
</dbReference>
<dbReference type="GO" id="GO:1902815">
    <property type="term" value="P:N,N'-diacetylchitobiose import"/>
    <property type="evidence" value="ECO:0007669"/>
    <property type="project" value="TreeGrafter"/>
</dbReference>
<feature type="transmembrane region" description="Helical" evidence="1">
    <location>
        <begin position="61"/>
        <end position="87"/>
    </location>
</feature>
<dbReference type="GO" id="GO:0005886">
    <property type="term" value="C:plasma membrane"/>
    <property type="evidence" value="ECO:0007669"/>
    <property type="project" value="TreeGrafter"/>
</dbReference>
<name>F7R2V3_9LACO</name>